<dbReference type="InterPro" id="IPR036026">
    <property type="entry name" value="Seven-hairpin_glycosidases"/>
</dbReference>
<dbReference type="InterPro" id="IPR001382">
    <property type="entry name" value="Glyco_hydro_47"/>
</dbReference>
<organism evidence="9 10">
    <name type="scientific">[Candida] railenensis</name>
    <dbReference type="NCBI Taxonomy" id="45579"/>
    <lineage>
        <taxon>Eukaryota</taxon>
        <taxon>Fungi</taxon>
        <taxon>Dikarya</taxon>
        <taxon>Ascomycota</taxon>
        <taxon>Saccharomycotina</taxon>
        <taxon>Pichiomycetes</taxon>
        <taxon>Debaryomycetaceae</taxon>
        <taxon>Kurtzmaniella</taxon>
    </lineage>
</organism>
<dbReference type="AlphaFoldDB" id="A0A9P0VX15"/>
<comment type="cofactor">
    <cofactor evidence="6">
        <name>Ca(2+)</name>
        <dbReference type="ChEBI" id="CHEBI:29108"/>
    </cofactor>
</comment>
<comment type="caution">
    <text evidence="9">The sequence shown here is derived from an EMBL/GenBank/DDBJ whole genome shotgun (WGS) entry which is preliminary data.</text>
</comment>
<dbReference type="EC" id="3.2.1.-" evidence="7"/>
<evidence type="ECO:0000256" key="5">
    <source>
        <dbReference type="PIRSR" id="PIRSR601382-1"/>
    </source>
</evidence>
<dbReference type="PRINTS" id="PR00747">
    <property type="entry name" value="GLYHDRLASE47"/>
</dbReference>
<keyword evidence="10" id="KW-1185">Reference proteome</keyword>
<comment type="similarity">
    <text evidence="2 7">Belongs to the glycosyl hydrolase 47 family.</text>
</comment>
<feature type="chain" id="PRO_5040186409" description="alpha-1,2-Mannosidase" evidence="8">
    <location>
        <begin position="27"/>
        <end position="814"/>
    </location>
</feature>
<keyword evidence="7" id="KW-0326">Glycosidase</keyword>
<dbReference type="OrthoDB" id="8118055at2759"/>
<comment type="subcellular location">
    <subcellularLocation>
        <location evidence="1">Endoplasmic reticulum</location>
    </subcellularLocation>
</comment>
<name>A0A9P0VX15_9ASCO</name>
<dbReference type="GO" id="GO:0036503">
    <property type="term" value="P:ERAD pathway"/>
    <property type="evidence" value="ECO:0007669"/>
    <property type="project" value="UniProtKB-ARBA"/>
</dbReference>
<dbReference type="InterPro" id="IPR012341">
    <property type="entry name" value="6hp_glycosidase-like_sf"/>
</dbReference>
<dbReference type="GO" id="GO:1904380">
    <property type="term" value="P:endoplasmic reticulum mannose trimming"/>
    <property type="evidence" value="ECO:0007669"/>
    <property type="project" value="InterPro"/>
</dbReference>
<dbReference type="PANTHER" id="PTHR45679:SF5">
    <property type="entry name" value="ER DEGRADATION-ENHANCING ALPHA-MANNOSIDASE-LIKE PROTEIN 1"/>
    <property type="match status" value="1"/>
</dbReference>
<evidence type="ECO:0000256" key="8">
    <source>
        <dbReference type="SAM" id="SignalP"/>
    </source>
</evidence>
<feature type="active site" evidence="5">
    <location>
        <position position="292"/>
    </location>
</feature>
<dbReference type="EMBL" id="CAKXYY010000004">
    <property type="protein sequence ID" value="CAH2351547.1"/>
    <property type="molecule type" value="Genomic_DNA"/>
</dbReference>
<accession>A0A9P0VX15</accession>
<evidence type="ECO:0000256" key="2">
    <source>
        <dbReference type="ARBA" id="ARBA00007658"/>
    </source>
</evidence>
<keyword evidence="8" id="KW-0732">Signal</keyword>
<dbReference type="PANTHER" id="PTHR45679">
    <property type="entry name" value="ER DEGRADATION-ENHANCING ALPHA-MANNOSIDASE-LIKE PROTEIN 2"/>
    <property type="match status" value="1"/>
</dbReference>
<keyword evidence="4" id="KW-0325">Glycoprotein</keyword>
<feature type="signal peptide" evidence="8">
    <location>
        <begin position="1"/>
        <end position="26"/>
    </location>
</feature>
<evidence type="ECO:0000256" key="4">
    <source>
        <dbReference type="ARBA" id="ARBA00023180"/>
    </source>
</evidence>
<gene>
    <name evidence="9" type="ORF">CLIB1423_04S00474</name>
</gene>
<feature type="active site" description="Proton donor" evidence="5">
    <location>
        <position position="141"/>
    </location>
</feature>
<dbReference type="Pfam" id="PF01532">
    <property type="entry name" value="Glyco_hydro_47"/>
    <property type="match status" value="1"/>
</dbReference>
<dbReference type="GO" id="GO:0004571">
    <property type="term" value="F:mannosyl-oligosaccharide 1,2-alpha-mannosidase activity"/>
    <property type="evidence" value="ECO:0007669"/>
    <property type="project" value="InterPro"/>
</dbReference>
<feature type="active site" evidence="5">
    <location>
        <position position="419"/>
    </location>
</feature>
<keyword evidence="6" id="KW-0106">Calcium</keyword>
<dbReference type="GO" id="GO:0016020">
    <property type="term" value="C:membrane"/>
    <property type="evidence" value="ECO:0007669"/>
    <property type="project" value="InterPro"/>
</dbReference>
<keyword evidence="6" id="KW-0479">Metal-binding</keyword>
<evidence type="ECO:0000256" key="3">
    <source>
        <dbReference type="ARBA" id="ARBA00022824"/>
    </source>
</evidence>
<sequence length="814" mass="93003">MILQCAQGVIISLLIAAISFSQIVQANPSADVPPSHLSPAHLRLLKYETKELFLHAWDSYMNYGFPADEVTPISCQPYGPDFFDLDDTVRNDAMGNTSSTILDNLDSLIILEEWDRLSVVLDYLEGTPDLFNQNTIIQVFESTIRSLGGLMSSHLLLETLRDDPQSRASEVECIKKYDGFLLELALDLGYRLIPAFKTTTQMPVPRINLSKGVKGVPARLQKETCTAGAASPALEFTLLSKLSGDLIFENYTQQTFWKLWSSKSPLNLLPMTLDPLSSLWKDSTTGIGASVDSFYEYAAKMSILFDDKDMWNVFKTSYKALLTHSLYEPLGTVNSGGAIFSNIDVNSGRLASVWLDSLGAFWSGLQVLTGQVRDAVRTHMIYLKIWNTYDSIPERLDFVNRHSETGRPIQLEWYPLRPEFIESTYYLYRATRDPMYLQIGERVLELLQTKFKQRCGFSGFQNVLTGELQDRMETFVMSETLKYLYLLFDAEDKVLLHTNLMDNKNWVFSTEAHPLWYDKRKTVPTIKKKLEDRRINNENSIRSSLLDRITAKFNMYGSLSDNITIAQKAPHLYPNYYTTGDQENVVKVDPYEERFNQCEVSPFSTGPFTSSGYYTLKNLFSSNAIYGNVLKRPKHLGPHKDIELNENFYNRFSLVQNPLECERLPTTELSDVVLGNINFMSSIQISKLPLMKPKGEKHEYDLWIPKMAFSRLKLEKLEVDKIDTMNNRITKEYIESFFIEKSDPLFTIENGTTIVSDVKVDSTSVLRVLQVNGVDVDPRGLIWTSPYLGETLKYTSRNRVVLEGMVVENILSWW</sequence>
<protein>
    <recommendedName>
        <fullName evidence="7">alpha-1,2-Mannosidase</fullName>
        <ecNumber evidence="7">3.2.1.-</ecNumber>
    </recommendedName>
</protein>
<dbReference type="InterPro" id="IPR044674">
    <property type="entry name" value="EDEM1/2/3"/>
</dbReference>
<dbReference type="GO" id="GO:0044322">
    <property type="term" value="C:endoplasmic reticulum quality control compartment"/>
    <property type="evidence" value="ECO:0007669"/>
    <property type="project" value="GOC"/>
</dbReference>
<evidence type="ECO:0000256" key="1">
    <source>
        <dbReference type="ARBA" id="ARBA00004240"/>
    </source>
</evidence>
<keyword evidence="7" id="KW-0378">Hydrolase</keyword>
<reference evidence="9" key="1">
    <citation type="submission" date="2022-03" db="EMBL/GenBank/DDBJ databases">
        <authorList>
            <person name="Legras J.-L."/>
            <person name="Devillers H."/>
            <person name="Grondin C."/>
        </authorList>
    </citation>
    <scope>NUCLEOTIDE SEQUENCE</scope>
    <source>
        <strain evidence="9">CLIB 1423</strain>
    </source>
</reference>
<evidence type="ECO:0000256" key="6">
    <source>
        <dbReference type="PIRSR" id="PIRSR601382-2"/>
    </source>
</evidence>
<dbReference type="GO" id="GO:0005975">
    <property type="term" value="P:carbohydrate metabolic process"/>
    <property type="evidence" value="ECO:0007669"/>
    <property type="project" value="InterPro"/>
</dbReference>
<dbReference type="GO" id="GO:0005509">
    <property type="term" value="F:calcium ion binding"/>
    <property type="evidence" value="ECO:0007669"/>
    <property type="project" value="InterPro"/>
</dbReference>
<evidence type="ECO:0000256" key="7">
    <source>
        <dbReference type="RuleBase" id="RU361193"/>
    </source>
</evidence>
<evidence type="ECO:0000313" key="9">
    <source>
        <dbReference type="EMBL" id="CAH2351547.1"/>
    </source>
</evidence>
<evidence type="ECO:0000313" key="10">
    <source>
        <dbReference type="Proteomes" id="UP000837801"/>
    </source>
</evidence>
<feature type="binding site" evidence="6">
    <location>
        <position position="510"/>
    </location>
    <ligand>
        <name>Ca(2+)</name>
        <dbReference type="ChEBI" id="CHEBI:29108"/>
    </ligand>
</feature>
<keyword evidence="3" id="KW-0256">Endoplasmic reticulum</keyword>
<dbReference type="SUPFAM" id="SSF48225">
    <property type="entry name" value="Seven-hairpin glycosidases"/>
    <property type="match status" value="1"/>
</dbReference>
<feature type="active site" description="Proton donor" evidence="5">
    <location>
        <position position="394"/>
    </location>
</feature>
<proteinExistence type="inferred from homology"/>
<dbReference type="Gene3D" id="1.50.10.10">
    <property type="match status" value="1"/>
</dbReference>
<dbReference type="Proteomes" id="UP000837801">
    <property type="component" value="Unassembled WGS sequence"/>
</dbReference>